<evidence type="ECO:0000313" key="2">
    <source>
        <dbReference type="EMBL" id="KAH7514416.1"/>
    </source>
</evidence>
<comment type="caution">
    <text evidence="2">The sequence shown here is derived from an EMBL/GenBank/DDBJ whole genome shotgun (WGS) entry which is preliminary data.</text>
</comment>
<evidence type="ECO:0000256" key="1">
    <source>
        <dbReference type="SAM" id="MobiDB-lite"/>
    </source>
</evidence>
<gene>
    <name evidence="2" type="ORF">FEM48_Zijuj11G0087400</name>
</gene>
<evidence type="ECO:0008006" key="4">
    <source>
        <dbReference type="Google" id="ProtNLM"/>
    </source>
</evidence>
<proteinExistence type="predicted"/>
<organism evidence="2 3">
    <name type="scientific">Ziziphus jujuba var. spinosa</name>
    <dbReference type="NCBI Taxonomy" id="714518"/>
    <lineage>
        <taxon>Eukaryota</taxon>
        <taxon>Viridiplantae</taxon>
        <taxon>Streptophyta</taxon>
        <taxon>Embryophyta</taxon>
        <taxon>Tracheophyta</taxon>
        <taxon>Spermatophyta</taxon>
        <taxon>Magnoliopsida</taxon>
        <taxon>eudicotyledons</taxon>
        <taxon>Gunneridae</taxon>
        <taxon>Pentapetalae</taxon>
        <taxon>rosids</taxon>
        <taxon>fabids</taxon>
        <taxon>Rosales</taxon>
        <taxon>Rhamnaceae</taxon>
        <taxon>Paliureae</taxon>
        <taxon>Ziziphus</taxon>
    </lineage>
</organism>
<sequence length="181" mass="20591">MFSANFLGRMEKGQSMNGPQGQDSFILQSANQRKCSASNNDIAIRRLKNRERQRRYRARKRLEADIKKSSILKQSTPPVELQLNGVVSNYTPRVHCKRNWKRDARSAHMLKSPEVTTNGHVISRAISTRETQTCLSSGTKADETLERQSQSDVAIHGVNSETNKTLPGRRDWKAEARKKKN</sequence>
<dbReference type="EMBL" id="JAEACU010000011">
    <property type="protein sequence ID" value="KAH7514416.1"/>
    <property type="molecule type" value="Genomic_DNA"/>
</dbReference>
<dbReference type="Proteomes" id="UP000813462">
    <property type="component" value="Unassembled WGS sequence"/>
</dbReference>
<feature type="compositionally biased region" description="Polar residues" evidence="1">
    <location>
        <begin position="14"/>
        <end position="23"/>
    </location>
</feature>
<evidence type="ECO:0000313" key="3">
    <source>
        <dbReference type="Proteomes" id="UP000813462"/>
    </source>
</evidence>
<feature type="region of interest" description="Disordered" evidence="1">
    <location>
        <begin position="135"/>
        <end position="181"/>
    </location>
</feature>
<dbReference type="AlphaFoldDB" id="A0A978UHY5"/>
<reference evidence="2" key="1">
    <citation type="journal article" date="2021" name="Front. Plant Sci.">
        <title>Chromosome-Scale Genome Assembly for Chinese Sour Jujube and Insights Into Its Genome Evolution and Domestication Signature.</title>
        <authorList>
            <person name="Shen L.-Y."/>
            <person name="Luo H."/>
            <person name="Wang X.-L."/>
            <person name="Wang X.-M."/>
            <person name="Qiu X.-J."/>
            <person name="Liu H."/>
            <person name="Zhou S.-S."/>
            <person name="Jia K.-H."/>
            <person name="Nie S."/>
            <person name="Bao Y.-T."/>
            <person name="Zhang R.-G."/>
            <person name="Yun Q.-Z."/>
            <person name="Chai Y.-H."/>
            <person name="Lu J.-Y."/>
            <person name="Li Y."/>
            <person name="Zhao S.-W."/>
            <person name="Mao J.-F."/>
            <person name="Jia S.-G."/>
            <person name="Mao Y.-M."/>
        </authorList>
    </citation>
    <scope>NUCLEOTIDE SEQUENCE</scope>
    <source>
        <strain evidence="2">AT0</strain>
        <tissue evidence="2">Leaf</tissue>
    </source>
</reference>
<feature type="region of interest" description="Disordered" evidence="1">
    <location>
        <begin position="1"/>
        <end position="23"/>
    </location>
</feature>
<name>A0A978UHY5_ZIZJJ</name>
<protein>
    <recommendedName>
        <fullName evidence="4">BZIP domain-containing protein</fullName>
    </recommendedName>
</protein>
<accession>A0A978UHY5</accession>